<evidence type="ECO:0000256" key="1">
    <source>
        <dbReference type="ARBA" id="ARBA00022723"/>
    </source>
</evidence>
<dbReference type="FunFam" id="3.30.70.100:FF:000043">
    <property type="entry name" value="Copper-transporting ATPase 2"/>
    <property type="match status" value="1"/>
</dbReference>
<name>A0A7D9KCX6_PARCT</name>
<dbReference type="Gene3D" id="3.30.70.100">
    <property type="match status" value="4"/>
</dbReference>
<dbReference type="CDD" id="cd00371">
    <property type="entry name" value="HMA"/>
    <property type="match status" value="4"/>
</dbReference>
<evidence type="ECO:0000256" key="2">
    <source>
        <dbReference type="ARBA" id="ARBA00022796"/>
    </source>
</evidence>
<dbReference type="PANTHER" id="PTHR46594">
    <property type="entry name" value="P-TYPE CATION-TRANSPORTING ATPASE"/>
    <property type="match status" value="1"/>
</dbReference>
<keyword evidence="2" id="KW-0813">Transport</keyword>
<dbReference type="PROSITE" id="PS50846">
    <property type="entry name" value="HMA_2"/>
    <property type="match status" value="4"/>
</dbReference>
<dbReference type="Proteomes" id="UP001152795">
    <property type="component" value="Unassembled WGS sequence"/>
</dbReference>
<dbReference type="FunFam" id="3.30.70.100:FF:000001">
    <property type="entry name" value="ATPase copper transporting beta"/>
    <property type="match status" value="3"/>
</dbReference>
<dbReference type="NCBIfam" id="TIGR00003">
    <property type="entry name" value="copper ion binding protein"/>
    <property type="match status" value="3"/>
</dbReference>
<organism evidence="4 5">
    <name type="scientific">Paramuricea clavata</name>
    <name type="common">Red gorgonian</name>
    <name type="synonym">Violescent sea-whip</name>
    <dbReference type="NCBI Taxonomy" id="317549"/>
    <lineage>
        <taxon>Eukaryota</taxon>
        <taxon>Metazoa</taxon>
        <taxon>Cnidaria</taxon>
        <taxon>Anthozoa</taxon>
        <taxon>Octocorallia</taxon>
        <taxon>Malacalcyonacea</taxon>
        <taxon>Plexauridae</taxon>
        <taxon>Paramuricea</taxon>
    </lineage>
</organism>
<dbReference type="Pfam" id="PF00403">
    <property type="entry name" value="HMA"/>
    <property type="match status" value="4"/>
</dbReference>
<dbReference type="SUPFAM" id="SSF55008">
    <property type="entry name" value="HMA, heavy metal-associated domain"/>
    <property type="match status" value="4"/>
</dbReference>
<keyword evidence="1" id="KW-0479">Metal-binding</keyword>
<dbReference type="InterPro" id="IPR006122">
    <property type="entry name" value="HMA_Cu_ion-bd"/>
</dbReference>
<dbReference type="PROSITE" id="PS01047">
    <property type="entry name" value="HMA_1"/>
    <property type="match status" value="3"/>
</dbReference>
<sequence length="337" mass="37238">VAVFGKGGSVGLSFTVPPKKCAILGIDGMTCNSCVQSIQNNISNVNGVESINVSLKDKEGRIIFFPDEINEQALVTEIEDMGFDAFIKAVEQLVVKDESPSKFLRENTKETKLKVYGMTCQSCVRAIKQNLSEIKGFIYAEVSVDDNEAIIKYNCDETNTAILKESIEDSGFEVYIDDELIDREPKKIAFRVSGMTFPSCVDTIRQTLQSTDGVKEVDVELNSEKTEIWYQPAIIDPATLIKLIQDKGFEATLIYHNGRTPEYKLVLISIEGMTCNSCVKSIEGTVCDIAGVKSIKVSLEEKTGEIIFNPDLTGENDLKDAVDDMGFEAAIKEHQKP</sequence>
<reference evidence="4" key="1">
    <citation type="submission" date="2020-04" db="EMBL/GenBank/DDBJ databases">
        <authorList>
            <person name="Alioto T."/>
            <person name="Alioto T."/>
            <person name="Gomez Garrido J."/>
        </authorList>
    </citation>
    <scope>NUCLEOTIDE SEQUENCE</scope>
    <source>
        <strain evidence="4">A484AB</strain>
    </source>
</reference>
<dbReference type="AlphaFoldDB" id="A0A7D9KCX6"/>
<accession>A0A7D9KCX6</accession>
<protein>
    <submittedName>
        <fullName evidence="4">Copper-transporting ATPase 1-like isoform X2</fullName>
    </submittedName>
</protein>
<evidence type="ECO:0000313" key="5">
    <source>
        <dbReference type="Proteomes" id="UP001152795"/>
    </source>
</evidence>
<dbReference type="PANTHER" id="PTHR46594:SF4">
    <property type="entry name" value="P-TYPE CATION-TRANSPORTING ATPASE"/>
    <property type="match status" value="1"/>
</dbReference>
<keyword evidence="5" id="KW-1185">Reference proteome</keyword>
<feature type="non-terminal residue" evidence="4">
    <location>
        <position position="337"/>
    </location>
</feature>
<evidence type="ECO:0000256" key="3">
    <source>
        <dbReference type="ARBA" id="ARBA00023008"/>
    </source>
</evidence>
<comment type="caution">
    <text evidence="4">The sequence shown here is derived from an EMBL/GenBank/DDBJ whole genome shotgun (WGS) entry which is preliminary data.</text>
</comment>
<dbReference type="InterPro" id="IPR017969">
    <property type="entry name" value="Heavy-metal-associated_CS"/>
</dbReference>
<dbReference type="PRINTS" id="PR00942">
    <property type="entry name" value="CUATPASEI"/>
</dbReference>
<evidence type="ECO:0000313" key="4">
    <source>
        <dbReference type="EMBL" id="CAB4043992.1"/>
    </source>
</evidence>
<feature type="non-terminal residue" evidence="4">
    <location>
        <position position="1"/>
    </location>
</feature>
<dbReference type="GO" id="GO:0005507">
    <property type="term" value="F:copper ion binding"/>
    <property type="evidence" value="ECO:0007669"/>
    <property type="project" value="InterPro"/>
</dbReference>
<dbReference type="OrthoDB" id="432719at2759"/>
<dbReference type="EMBL" id="CACRXK020033716">
    <property type="protein sequence ID" value="CAB4043992.1"/>
    <property type="molecule type" value="Genomic_DNA"/>
</dbReference>
<proteinExistence type="predicted"/>
<keyword evidence="2" id="KW-0406">Ion transport</keyword>
<dbReference type="InterPro" id="IPR036163">
    <property type="entry name" value="HMA_dom_sf"/>
</dbReference>
<keyword evidence="2" id="KW-0187">Copper transport</keyword>
<dbReference type="InterPro" id="IPR006121">
    <property type="entry name" value="HMA_dom"/>
</dbReference>
<gene>
    <name evidence="4" type="ORF">PACLA_8A071297</name>
</gene>
<keyword evidence="3" id="KW-0186">Copper</keyword>
<dbReference type="GO" id="GO:0006825">
    <property type="term" value="P:copper ion transport"/>
    <property type="evidence" value="ECO:0007669"/>
    <property type="project" value="UniProtKB-KW"/>
</dbReference>